<proteinExistence type="predicted"/>
<feature type="compositionally biased region" description="Polar residues" evidence="1">
    <location>
        <begin position="467"/>
        <end position="481"/>
    </location>
</feature>
<feature type="compositionally biased region" description="Gly residues" evidence="1">
    <location>
        <begin position="667"/>
        <end position="679"/>
    </location>
</feature>
<sequence>MRNFMINSKWGVLLLSAVLVTACGTSSATSSAVQATATAAATTVQQNTTPSGVQLASAKLADLVTFDEEDTLTTWSADNSTTIALNGTSATISGSGAEAKAGLVTINAAGTYVLSGKLTDGQLVVNVQDKGTVHLVFNGVDIQDSDSAPVYIKQAGKVILTLQEGTENTLTDGANYVFEDAASDEPGAALFSKADLTINGTGKLTVNASYKDGITSKDDLKIMSGTIEVHAADDGIIGRDMVAVQEGTITITADGDGIKSTNDEDAAKGFVAIAAGTFDIKAGNDGIQAETALLTDGGTYTIVSGGGNANGGVKTEDRGGMSAPPGGWTQGTVPAAPSGTAATTDATADAVADAAATEAGADEAAAAETESTSAKGLKAGGNMTVNSGSFTIDAADDAVHSNSNVTITGGELTLASGDDGIHAEATVTIASGKIEITKSYEGIEGANIIVSGGETKVVASDDGVNVSGGNEQSAGGAQGQSTDTAAHVLTISGGDLTVDATGDGLDSNGSIVMTGGNVIANGPTNGGNGTLDYDGTFELSGGYLVAAGSSGMAQAPSEDSSQYSLLMTYTAAQEAGTLVHLEDNEGNTLLTFAPSKTYQTVAISSPELKEGATYTLYTGGTSTGTEVNGLYADGQYSGGTKVTDFEITSSVTYLSESGVTTGNTSNRGGGGGFGGGARPEGGTPPEGGTWQGDGTPPDRGTAPQGGTQPQATTGTEGTSSM</sequence>
<organism evidence="3 4">
    <name type="scientific">Paenibacillus donghaensis</name>
    <dbReference type="NCBI Taxonomy" id="414771"/>
    <lineage>
        <taxon>Bacteria</taxon>
        <taxon>Bacillati</taxon>
        <taxon>Bacillota</taxon>
        <taxon>Bacilli</taxon>
        <taxon>Bacillales</taxon>
        <taxon>Paenibacillaceae</taxon>
        <taxon>Paenibacillus</taxon>
    </lineage>
</organism>
<dbReference type="RefSeq" id="WP_087918716.1">
    <property type="nucleotide sequence ID" value="NZ_CP021780.1"/>
</dbReference>
<feature type="compositionally biased region" description="Low complexity" evidence="1">
    <location>
        <begin position="700"/>
        <end position="721"/>
    </location>
</feature>
<feature type="compositionally biased region" description="Low complexity" evidence="1">
    <location>
        <begin position="657"/>
        <end position="666"/>
    </location>
</feature>
<name>A0A2Z2KX34_9BACL</name>
<feature type="chain" id="PRO_5016362305" evidence="2">
    <location>
        <begin position="29"/>
        <end position="721"/>
    </location>
</feature>
<dbReference type="AlphaFoldDB" id="A0A2Z2KX34"/>
<gene>
    <name evidence="3" type="ORF">B9T62_30720</name>
</gene>
<dbReference type="OrthoDB" id="9812829at2"/>
<feature type="region of interest" description="Disordered" evidence="1">
    <location>
        <begin position="656"/>
        <end position="721"/>
    </location>
</feature>
<evidence type="ECO:0000256" key="2">
    <source>
        <dbReference type="SAM" id="SignalP"/>
    </source>
</evidence>
<dbReference type="Proteomes" id="UP000249890">
    <property type="component" value="Chromosome"/>
</dbReference>
<dbReference type="Pfam" id="PF14262">
    <property type="entry name" value="Cthe_2159"/>
    <property type="match status" value="2"/>
</dbReference>
<evidence type="ECO:0000256" key="1">
    <source>
        <dbReference type="SAM" id="MobiDB-lite"/>
    </source>
</evidence>
<protein>
    <submittedName>
        <fullName evidence="3">Dockerin type 1</fullName>
    </submittedName>
</protein>
<dbReference type="InterPro" id="IPR025584">
    <property type="entry name" value="Cthe_2159"/>
</dbReference>
<dbReference type="EMBL" id="CP021780">
    <property type="protein sequence ID" value="ASA24748.1"/>
    <property type="molecule type" value="Genomic_DNA"/>
</dbReference>
<evidence type="ECO:0000313" key="3">
    <source>
        <dbReference type="EMBL" id="ASA24748.1"/>
    </source>
</evidence>
<feature type="signal peptide" evidence="2">
    <location>
        <begin position="1"/>
        <end position="28"/>
    </location>
</feature>
<feature type="compositionally biased region" description="Low complexity" evidence="1">
    <location>
        <begin position="332"/>
        <end position="374"/>
    </location>
</feature>
<reference evidence="3 4" key="1">
    <citation type="submission" date="2017-06" db="EMBL/GenBank/DDBJ databases">
        <title>Complete genome sequence of Paenibacillus donghaensis KCTC 13049T isolated from East Sea sediment, South Korea.</title>
        <authorList>
            <person name="Jung B.K."/>
            <person name="Hong S.-J."/>
            <person name="Shin J.-H."/>
        </authorList>
    </citation>
    <scope>NUCLEOTIDE SEQUENCE [LARGE SCALE GENOMIC DNA]</scope>
    <source>
        <strain evidence="3 4">KCTC 13049</strain>
    </source>
</reference>
<evidence type="ECO:0000313" key="4">
    <source>
        <dbReference type="Proteomes" id="UP000249890"/>
    </source>
</evidence>
<accession>A0A2Z2KX34</accession>
<feature type="region of interest" description="Disordered" evidence="1">
    <location>
        <begin position="311"/>
        <end position="380"/>
    </location>
</feature>
<dbReference type="KEGG" id="pdh:B9T62_30720"/>
<keyword evidence="4" id="KW-1185">Reference proteome</keyword>
<keyword evidence="2" id="KW-0732">Signal</keyword>
<dbReference type="PROSITE" id="PS51257">
    <property type="entry name" value="PROKAR_LIPOPROTEIN"/>
    <property type="match status" value="1"/>
</dbReference>
<feature type="region of interest" description="Disordered" evidence="1">
    <location>
        <begin position="462"/>
        <end position="481"/>
    </location>
</feature>